<dbReference type="Pfam" id="PF00528">
    <property type="entry name" value="BPD_transp_1"/>
    <property type="match status" value="1"/>
</dbReference>
<evidence type="ECO:0000256" key="2">
    <source>
        <dbReference type="ARBA" id="ARBA00022448"/>
    </source>
</evidence>
<evidence type="ECO:0000256" key="3">
    <source>
        <dbReference type="ARBA" id="ARBA00022475"/>
    </source>
</evidence>
<gene>
    <name evidence="9" type="ORF">S12H4_53527</name>
</gene>
<protein>
    <recommendedName>
        <fullName evidence="8">ABC transmembrane type-1 domain-containing protein</fullName>
    </recommendedName>
</protein>
<feature type="domain" description="ABC transmembrane type-1" evidence="8">
    <location>
        <begin position="1"/>
        <end position="180"/>
    </location>
</feature>
<dbReference type="Gene3D" id="1.10.3720.10">
    <property type="entry name" value="MetI-like"/>
    <property type="match status" value="1"/>
</dbReference>
<dbReference type="SUPFAM" id="SSF161098">
    <property type="entry name" value="MetI-like"/>
    <property type="match status" value="1"/>
</dbReference>
<evidence type="ECO:0000256" key="1">
    <source>
        <dbReference type="ARBA" id="ARBA00004651"/>
    </source>
</evidence>
<dbReference type="InterPro" id="IPR035906">
    <property type="entry name" value="MetI-like_sf"/>
</dbReference>
<dbReference type="InterPro" id="IPR051393">
    <property type="entry name" value="ABC_transporter_permease"/>
</dbReference>
<name>X1UU02_9ZZZZ</name>
<feature type="transmembrane region" description="Helical" evidence="7">
    <location>
        <begin position="100"/>
        <end position="122"/>
    </location>
</feature>
<dbReference type="GO" id="GO:0005886">
    <property type="term" value="C:plasma membrane"/>
    <property type="evidence" value="ECO:0007669"/>
    <property type="project" value="UniProtKB-SubCell"/>
</dbReference>
<sequence length="194" mass="22058">GLNSPFSYFLSWVVVGYTLFAFLNMRLGILNSLFKIIGLQPVHWYLKPEYWPAILVLVYLWKTVGYFSVIYYAGLMGIDPAYYEAATIDGATRWQMITKISIPLISPLMVIIMLLQIGRIFYADFGMFYQLPRDIGMLYPTTDVIDTYVFRALRVTADIGMSAAAGFYQAIVGLILIGTANYLVRRINPENALF</sequence>
<dbReference type="PROSITE" id="PS50928">
    <property type="entry name" value="ABC_TM1"/>
    <property type="match status" value="1"/>
</dbReference>
<keyword evidence="6 7" id="KW-0472">Membrane</keyword>
<keyword evidence="4 7" id="KW-0812">Transmembrane</keyword>
<dbReference type="PANTHER" id="PTHR30193:SF44">
    <property type="entry name" value="LACTOSE TRANSPORT SYSTEM PERMEASE PROTEIN LACF"/>
    <property type="match status" value="1"/>
</dbReference>
<feature type="non-terminal residue" evidence="9">
    <location>
        <position position="1"/>
    </location>
</feature>
<evidence type="ECO:0000256" key="5">
    <source>
        <dbReference type="ARBA" id="ARBA00022989"/>
    </source>
</evidence>
<feature type="transmembrane region" description="Helical" evidence="7">
    <location>
        <begin position="50"/>
        <end position="73"/>
    </location>
</feature>
<dbReference type="CDD" id="cd06261">
    <property type="entry name" value="TM_PBP2"/>
    <property type="match status" value="1"/>
</dbReference>
<keyword evidence="3" id="KW-1003">Cell membrane</keyword>
<evidence type="ECO:0000313" key="9">
    <source>
        <dbReference type="EMBL" id="GAJ03376.1"/>
    </source>
</evidence>
<proteinExistence type="predicted"/>
<evidence type="ECO:0000256" key="7">
    <source>
        <dbReference type="SAM" id="Phobius"/>
    </source>
</evidence>
<organism evidence="9">
    <name type="scientific">marine sediment metagenome</name>
    <dbReference type="NCBI Taxonomy" id="412755"/>
    <lineage>
        <taxon>unclassified sequences</taxon>
        <taxon>metagenomes</taxon>
        <taxon>ecological metagenomes</taxon>
    </lineage>
</organism>
<keyword evidence="5 7" id="KW-1133">Transmembrane helix</keyword>
<dbReference type="InterPro" id="IPR000515">
    <property type="entry name" value="MetI-like"/>
</dbReference>
<feature type="transmembrane region" description="Helical" evidence="7">
    <location>
        <begin position="159"/>
        <end position="184"/>
    </location>
</feature>
<accession>X1UU02</accession>
<reference evidence="9" key="1">
    <citation type="journal article" date="2014" name="Front. Microbiol.">
        <title>High frequency of phylogenetically diverse reductive dehalogenase-homologous genes in deep subseafloor sedimentary metagenomes.</title>
        <authorList>
            <person name="Kawai M."/>
            <person name="Futagami T."/>
            <person name="Toyoda A."/>
            <person name="Takaki Y."/>
            <person name="Nishi S."/>
            <person name="Hori S."/>
            <person name="Arai W."/>
            <person name="Tsubouchi T."/>
            <person name="Morono Y."/>
            <person name="Uchiyama I."/>
            <person name="Ito T."/>
            <person name="Fujiyama A."/>
            <person name="Inagaki F."/>
            <person name="Takami H."/>
        </authorList>
    </citation>
    <scope>NUCLEOTIDE SEQUENCE</scope>
    <source>
        <strain evidence="9">Expedition CK06-06</strain>
    </source>
</reference>
<dbReference type="EMBL" id="BARW01034090">
    <property type="protein sequence ID" value="GAJ03376.1"/>
    <property type="molecule type" value="Genomic_DNA"/>
</dbReference>
<evidence type="ECO:0000256" key="6">
    <source>
        <dbReference type="ARBA" id="ARBA00023136"/>
    </source>
</evidence>
<evidence type="ECO:0000259" key="8">
    <source>
        <dbReference type="PROSITE" id="PS50928"/>
    </source>
</evidence>
<keyword evidence="2" id="KW-0813">Transport</keyword>
<dbReference type="GO" id="GO:0055085">
    <property type="term" value="P:transmembrane transport"/>
    <property type="evidence" value="ECO:0007669"/>
    <property type="project" value="InterPro"/>
</dbReference>
<dbReference type="AlphaFoldDB" id="X1UU02"/>
<feature type="transmembrane region" description="Helical" evidence="7">
    <location>
        <begin position="6"/>
        <end position="29"/>
    </location>
</feature>
<dbReference type="PANTHER" id="PTHR30193">
    <property type="entry name" value="ABC TRANSPORTER PERMEASE PROTEIN"/>
    <property type="match status" value="1"/>
</dbReference>
<comment type="caution">
    <text evidence="9">The sequence shown here is derived from an EMBL/GenBank/DDBJ whole genome shotgun (WGS) entry which is preliminary data.</text>
</comment>
<comment type="subcellular location">
    <subcellularLocation>
        <location evidence="1">Cell membrane</location>
        <topology evidence="1">Multi-pass membrane protein</topology>
    </subcellularLocation>
</comment>
<evidence type="ECO:0000256" key="4">
    <source>
        <dbReference type="ARBA" id="ARBA00022692"/>
    </source>
</evidence>